<keyword evidence="4" id="KW-1185">Reference proteome</keyword>
<accession>A0A143Z0N7</accession>
<dbReference type="STRING" id="640938.TR210_1992"/>
<evidence type="ECO:0000313" key="3">
    <source>
        <dbReference type="Proteomes" id="UP000076878"/>
    </source>
</evidence>
<dbReference type="Proteomes" id="UP000199280">
    <property type="component" value="Unassembled WGS sequence"/>
</dbReference>
<name>A0A143Z0N7_9LACT</name>
<evidence type="ECO:0000313" key="4">
    <source>
        <dbReference type="Proteomes" id="UP000199280"/>
    </source>
</evidence>
<sequence>MLESFSRWMLMVPQASSAANVRICPESIWWMSRMILDPLVFDGSDGIDFFSASPIAGGVPCISWGVVCFDGRCQRSGRLLLWRFRDVWWSHSNDFDQTHFSIFQVEYTALVRIQNIHVVFGCIFTGEYDLFHFFRNLNAKIE</sequence>
<dbReference type="AlphaFoldDB" id="A0A143Z0N7"/>
<reference evidence="1 3" key="1">
    <citation type="submission" date="2016-02" db="EMBL/GenBank/DDBJ databases">
        <authorList>
            <person name="Wen L."/>
            <person name="He K."/>
            <person name="Yang H."/>
        </authorList>
    </citation>
    <scope>NUCLEOTIDE SEQUENCE [LARGE SCALE GENOMIC DNA]</scope>
    <source>
        <strain evidence="1">Trichococcus_R210</strain>
    </source>
</reference>
<evidence type="ECO:0000313" key="2">
    <source>
        <dbReference type="EMBL" id="SEJ43511.1"/>
    </source>
</evidence>
<dbReference type="RefSeq" id="WP_131814059.1">
    <property type="nucleotide sequence ID" value="NZ_FJNB01000015.1"/>
</dbReference>
<organism evidence="1 3">
    <name type="scientific">Trichococcus ilyis</name>
    <dbReference type="NCBI Taxonomy" id="640938"/>
    <lineage>
        <taxon>Bacteria</taxon>
        <taxon>Bacillati</taxon>
        <taxon>Bacillota</taxon>
        <taxon>Bacilli</taxon>
        <taxon>Lactobacillales</taxon>
        <taxon>Carnobacteriaceae</taxon>
        <taxon>Trichococcus</taxon>
    </lineage>
</organism>
<evidence type="ECO:0000313" key="1">
    <source>
        <dbReference type="EMBL" id="CZR03409.1"/>
    </source>
</evidence>
<dbReference type="Proteomes" id="UP000076878">
    <property type="component" value="Unassembled WGS sequence"/>
</dbReference>
<dbReference type="EMBL" id="FNYT01000013">
    <property type="protein sequence ID" value="SEJ43511.1"/>
    <property type="molecule type" value="Genomic_DNA"/>
</dbReference>
<gene>
    <name evidence="2" type="ORF">SAMN05216375_11378</name>
    <name evidence="1" type="ORF">TR210_1992</name>
</gene>
<proteinExistence type="predicted"/>
<reference evidence="2 4" key="2">
    <citation type="submission" date="2016-10" db="EMBL/GenBank/DDBJ databases">
        <authorList>
            <person name="Varghese N."/>
            <person name="Submissions S."/>
        </authorList>
    </citation>
    <scope>NUCLEOTIDE SEQUENCE [LARGE SCALE GENOMIC DNA]</scope>
    <source>
        <strain evidence="2 4">DSM 22150</strain>
    </source>
</reference>
<protein>
    <submittedName>
        <fullName evidence="1">Uncharacterized protein</fullName>
    </submittedName>
</protein>
<dbReference type="EMBL" id="FJNB01000015">
    <property type="protein sequence ID" value="CZR03409.1"/>
    <property type="molecule type" value="Genomic_DNA"/>
</dbReference>